<dbReference type="Proteomes" id="UP000075420">
    <property type="component" value="Unassembled WGS sequence"/>
</dbReference>
<protein>
    <submittedName>
        <fullName evidence="2">Uncharacterized protein</fullName>
    </submittedName>
</protein>
<evidence type="ECO:0000256" key="1">
    <source>
        <dbReference type="SAM" id="MobiDB-lite"/>
    </source>
</evidence>
<gene>
    <name evidence="2" type="ORF">BE08_11310</name>
</gene>
<dbReference type="EMBL" id="JELY01003058">
    <property type="protein sequence ID" value="KYF50870.1"/>
    <property type="molecule type" value="Genomic_DNA"/>
</dbReference>
<dbReference type="AlphaFoldDB" id="A0A150P5D3"/>
<feature type="region of interest" description="Disordered" evidence="1">
    <location>
        <begin position="1"/>
        <end position="91"/>
    </location>
</feature>
<comment type="caution">
    <text evidence="2">The sequence shown here is derived from an EMBL/GenBank/DDBJ whole genome shotgun (WGS) entry which is preliminary data.</text>
</comment>
<feature type="compositionally biased region" description="Low complexity" evidence="1">
    <location>
        <begin position="1"/>
        <end position="28"/>
    </location>
</feature>
<organism evidence="2 3">
    <name type="scientific">Sorangium cellulosum</name>
    <name type="common">Polyangium cellulosum</name>
    <dbReference type="NCBI Taxonomy" id="56"/>
    <lineage>
        <taxon>Bacteria</taxon>
        <taxon>Pseudomonadati</taxon>
        <taxon>Myxococcota</taxon>
        <taxon>Polyangia</taxon>
        <taxon>Polyangiales</taxon>
        <taxon>Polyangiaceae</taxon>
        <taxon>Sorangium</taxon>
    </lineage>
</organism>
<name>A0A150P5D3_SORCE</name>
<evidence type="ECO:0000313" key="3">
    <source>
        <dbReference type="Proteomes" id="UP000075420"/>
    </source>
</evidence>
<proteinExistence type="predicted"/>
<evidence type="ECO:0000313" key="2">
    <source>
        <dbReference type="EMBL" id="KYF50870.1"/>
    </source>
</evidence>
<reference evidence="2 3" key="1">
    <citation type="submission" date="2014-02" db="EMBL/GenBank/DDBJ databases">
        <title>The small core and large imbalanced accessory genome model reveals a collaborative survival strategy of Sorangium cellulosum strains in nature.</title>
        <authorList>
            <person name="Han K."/>
            <person name="Peng R."/>
            <person name="Blom J."/>
            <person name="Li Y.-Z."/>
        </authorList>
    </citation>
    <scope>NUCLEOTIDE SEQUENCE [LARGE SCALE GENOMIC DNA]</scope>
    <source>
        <strain evidence="2 3">So0157-25</strain>
    </source>
</reference>
<accession>A0A150P5D3</accession>
<sequence length="91" mass="9450">MPLRGSRSAYHAAASSAPASAAGRSSRSFTTAVCSRQDAAPGFRPRDRRGDPPGESIGIADLDGDRLTALGVTSRPERPGKGGMRPAMDPR</sequence>